<dbReference type="Gene3D" id="3.30.70.590">
    <property type="entry name" value="Poly(A) polymerase predicted RNA binding domain"/>
    <property type="match status" value="1"/>
</dbReference>
<dbReference type="InterPro" id="IPR011068">
    <property type="entry name" value="NuclTrfase_I-like_C"/>
</dbReference>
<evidence type="ECO:0000256" key="7">
    <source>
        <dbReference type="ARBA" id="ARBA00022741"/>
    </source>
</evidence>
<dbReference type="FunFam" id="1.10.1410.10:FF:000001">
    <property type="entry name" value="Putative poly(A) polymerase gamma"/>
    <property type="match status" value="1"/>
</dbReference>
<keyword evidence="4 11" id="KW-0507">mRNA processing</keyword>
<comment type="cofactor">
    <cofactor evidence="13">
        <name>Mg(2+)</name>
        <dbReference type="ChEBI" id="CHEBI:18420"/>
    </cofactor>
    <text evidence="13">Binds 2 magnesium ions. Also active with manganese.</text>
</comment>
<feature type="binding site" evidence="12">
    <location>
        <position position="157"/>
    </location>
    <ligand>
        <name>ATP</name>
        <dbReference type="ChEBI" id="CHEBI:30616"/>
    </ligand>
</feature>
<dbReference type="SUPFAM" id="SSF81631">
    <property type="entry name" value="PAP/OAS1 substrate-binding domain"/>
    <property type="match status" value="1"/>
</dbReference>
<dbReference type="GO" id="GO:0046872">
    <property type="term" value="F:metal ion binding"/>
    <property type="evidence" value="ECO:0007669"/>
    <property type="project" value="UniProtKB-KW"/>
</dbReference>
<dbReference type="SUPFAM" id="SSF55003">
    <property type="entry name" value="PAP/Archaeal CCA-adding enzyme, C-terminal domain"/>
    <property type="match status" value="1"/>
</dbReference>
<keyword evidence="10 11" id="KW-0539">Nucleus</keyword>
<proteinExistence type="inferred from homology"/>
<comment type="similarity">
    <text evidence="3 11">Belongs to the poly(A) polymerase family.</text>
</comment>
<evidence type="ECO:0000256" key="5">
    <source>
        <dbReference type="ARBA" id="ARBA00022679"/>
    </source>
</evidence>
<dbReference type="Gene3D" id="1.10.1410.10">
    <property type="match status" value="1"/>
</dbReference>
<dbReference type="InterPro" id="IPR014492">
    <property type="entry name" value="PolyA_polymerase"/>
</dbReference>
<feature type="binding site" evidence="12">
    <location>
        <position position="227"/>
    </location>
    <ligand>
        <name>ATP</name>
        <dbReference type="ChEBI" id="CHEBI:30616"/>
    </ligand>
</feature>
<keyword evidence="19" id="KW-1185">Reference proteome</keyword>
<evidence type="ECO:0000256" key="3">
    <source>
        <dbReference type="ARBA" id="ARBA00010912"/>
    </source>
</evidence>
<comment type="caution">
    <text evidence="18">The sequence shown here is derived from an EMBL/GenBank/DDBJ whole genome shotgun (WGS) entry which is preliminary data.</text>
</comment>
<keyword evidence="5 11" id="KW-0808">Transferase</keyword>
<evidence type="ECO:0000256" key="11">
    <source>
        <dbReference type="PIRNR" id="PIRNR018425"/>
    </source>
</evidence>
<evidence type="ECO:0000256" key="10">
    <source>
        <dbReference type="ARBA" id="ARBA00023242"/>
    </source>
</evidence>
<dbReference type="InterPro" id="IPR048840">
    <property type="entry name" value="PolA_pol_NTPase"/>
</dbReference>
<name>A0A4U0TP12_9PEZI</name>
<feature type="domain" description="Poly(A) polymerase RNA-binding" evidence="15">
    <location>
        <begin position="356"/>
        <end position="535"/>
    </location>
</feature>
<dbReference type="GO" id="GO:1990817">
    <property type="term" value="F:poly(A) RNA polymerase activity"/>
    <property type="evidence" value="ECO:0007669"/>
    <property type="project" value="UniProtKB-UniRule"/>
</dbReference>
<evidence type="ECO:0000259" key="17">
    <source>
        <dbReference type="Pfam" id="PF20750"/>
    </source>
</evidence>
<feature type="region of interest" description="Disordered" evidence="14">
    <location>
        <begin position="532"/>
        <end position="591"/>
    </location>
</feature>
<dbReference type="EMBL" id="NAJL01000051">
    <property type="protein sequence ID" value="TKA23768.1"/>
    <property type="molecule type" value="Genomic_DNA"/>
</dbReference>
<evidence type="ECO:0000256" key="13">
    <source>
        <dbReference type="PIRSR" id="PIRSR018425-2"/>
    </source>
</evidence>
<gene>
    <name evidence="18" type="ORF">B0A50_07050</name>
</gene>
<evidence type="ECO:0000256" key="2">
    <source>
        <dbReference type="ARBA" id="ARBA00004123"/>
    </source>
</evidence>
<dbReference type="GO" id="GO:0003723">
    <property type="term" value="F:RNA binding"/>
    <property type="evidence" value="ECO:0007669"/>
    <property type="project" value="UniProtKB-UniRule"/>
</dbReference>
<dbReference type="PIRSF" id="PIRSF018425">
    <property type="entry name" value="PolyA_polymerase"/>
    <property type="match status" value="1"/>
</dbReference>
<dbReference type="CDD" id="cd05402">
    <property type="entry name" value="NT_PAP_TUTase"/>
    <property type="match status" value="1"/>
</dbReference>
<dbReference type="GO" id="GO:0005634">
    <property type="term" value="C:nucleus"/>
    <property type="evidence" value="ECO:0007669"/>
    <property type="project" value="UniProtKB-SubCell"/>
</dbReference>
<dbReference type="SUPFAM" id="SSF81301">
    <property type="entry name" value="Nucleotidyltransferase"/>
    <property type="match status" value="1"/>
</dbReference>
<dbReference type="Pfam" id="PF20750">
    <property type="entry name" value="PAP_NTPase"/>
    <property type="match status" value="1"/>
</dbReference>
<feature type="binding site" evidence="13">
    <location>
        <position position="102"/>
    </location>
    <ligand>
        <name>Mg(2+)</name>
        <dbReference type="ChEBI" id="CHEBI:18420"/>
        <label>2</label>
        <note>catalytic</note>
    </ligand>
</feature>
<keyword evidence="9 13" id="KW-0460">Magnesium</keyword>
<dbReference type="OrthoDB" id="412748at2759"/>
<feature type="domain" description="Poly(A) polymerase central" evidence="16">
    <location>
        <begin position="210"/>
        <end position="353"/>
    </location>
</feature>
<feature type="binding site" evidence="12">
    <location>
        <position position="218"/>
    </location>
    <ligand>
        <name>ATP</name>
        <dbReference type="ChEBI" id="CHEBI:30616"/>
    </ligand>
</feature>
<evidence type="ECO:0000313" key="19">
    <source>
        <dbReference type="Proteomes" id="UP000308549"/>
    </source>
</evidence>
<keyword evidence="7 11" id="KW-0547">Nucleotide-binding</keyword>
<evidence type="ECO:0000259" key="16">
    <source>
        <dbReference type="Pfam" id="PF04928"/>
    </source>
</evidence>
<dbReference type="GO" id="GO:0031123">
    <property type="term" value="P:RNA 3'-end processing"/>
    <property type="evidence" value="ECO:0007669"/>
    <property type="project" value="InterPro"/>
</dbReference>
<dbReference type="Gene3D" id="3.30.460.10">
    <property type="entry name" value="Beta Polymerase, domain 2"/>
    <property type="match status" value="1"/>
</dbReference>
<dbReference type="Pfam" id="PF04928">
    <property type="entry name" value="PAP_central"/>
    <property type="match status" value="1"/>
</dbReference>
<sequence length="591" mass="66352">MATEKQYGVTAPFSNDPPSAHDMRLNDALMAEFKAQNNFEPTSDTEKREAVLKKLEALLQRMVQEVGKKKGLPPGILETAGGKVFTYGSYRLGVYGPGSDVDTLMVGPKHVTRSDFFEYMPDLIRGAWPPEQINSMVPVPEIGTPIIKLEVRNVDIDLIYSALQLSAIPKDLDLKDDNLLRPLNDTDRRCVNGTRVTNRLLELVPQTKPFRLAVRAIKLWSTQRAVYGNIYGFPGGVAWAILVARVCQLYPKAAAPLLISKFFFIIKRWNWPKPVFLQNKEETSLSLREWDPVNNRADSTHLMPVLTPVYPSTNTTHTIGPSSKMIMMRELARGENIVNEIYGGKRQWKDLFQRHTFFTESYKHYISVVTAAMSKEALNSWEGLVKSKLKWLVKGIEDFGGESVELVHLFNKGFTREHECKTAEEIQKVFDGSLEYQVKETKTTEREGLQVLKMDGETEAERKGPTKVWTTTFYLGIGLRKGANDLDISMAVQNLQGDCIAWPQYDRDQHSIKTKHLRNFNLPDDVFVEGEVKPSRPKKKTAAAKAAEAASNKRSFSDTGLDMNADPAKRRLSANGSTPNGSTPQLNGNAG</sequence>
<dbReference type="GO" id="GO:0006397">
    <property type="term" value="P:mRNA processing"/>
    <property type="evidence" value="ECO:0007669"/>
    <property type="project" value="UniProtKB-KW"/>
</dbReference>
<feature type="binding site" evidence="13">
    <location>
        <position position="102"/>
    </location>
    <ligand>
        <name>Mg(2+)</name>
        <dbReference type="ChEBI" id="CHEBI:18420"/>
        <label>1</label>
        <note>catalytic</note>
    </ligand>
</feature>
<organism evidence="18 19">
    <name type="scientific">Salinomyces thailandicus</name>
    <dbReference type="NCBI Taxonomy" id="706561"/>
    <lineage>
        <taxon>Eukaryota</taxon>
        <taxon>Fungi</taxon>
        <taxon>Dikarya</taxon>
        <taxon>Ascomycota</taxon>
        <taxon>Pezizomycotina</taxon>
        <taxon>Dothideomycetes</taxon>
        <taxon>Dothideomycetidae</taxon>
        <taxon>Mycosphaerellales</taxon>
        <taxon>Teratosphaeriaceae</taxon>
        <taxon>Salinomyces</taxon>
    </lineage>
</organism>
<accession>A0A4U0TP12</accession>
<feature type="binding site" evidence="13">
    <location>
        <position position="157"/>
    </location>
    <ligand>
        <name>Mg(2+)</name>
        <dbReference type="ChEBI" id="CHEBI:18420"/>
        <label>2</label>
        <note>catalytic</note>
    </ligand>
</feature>
<evidence type="ECO:0000313" key="18">
    <source>
        <dbReference type="EMBL" id="TKA23768.1"/>
    </source>
</evidence>
<feature type="domain" description="Poly(A) polymerase nucleotidyltransferase" evidence="17">
    <location>
        <begin position="8"/>
        <end position="204"/>
    </location>
</feature>
<evidence type="ECO:0000256" key="1">
    <source>
        <dbReference type="ARBA" id="ARBA00001936"/>
    </source>
</evidence>
<dbReference type="Pfam" id="PF04926">
    <property type="entry name" value="PAP_RNA-bind"/>
    <property type="match status" value="1"/>
</dbReference>
<evidence type="ECO:0000259" key="15">
    <source>
        <dbReference type="Pfam" id="PF04926"/>
    </source>
</evidence>
<dbReference type="PANTHER" id="PTHR10682:SF10">
    <property type="entry name" value="POLYNUCLEOTIDE ADENYLYLTRANSFERASE"/>
    <property type="match status" value="1"/>
</dbReference>
<dbReference type="GO" id="GO:0005524">
    <property type="term" value="F:ATP binding"/>
    <property type="evidence" value="ECO:0007669"/>
    <property type="project" value="UniProtKB-UniRule"/>
</dbReference>
<feature type="binding site" evidence="13">
    <location>
        <position position="100"/>
    </location>
    <ligand>
        <name>Mg(2+)</name>
        <dbReference type="ChEBI" id="CHEBI:18420"/>
        <label>2</label>
        <note>catalytic</note>
    </ligand>
</feature>
<comment type="function">
    <text evidence="11">Polymerase that creates the 3'-poly(A) tail of mRNA's.</text>
</comment>
<dbReference type="InterPro" id="IPR007012">
    <property type="entry name" value="PolA_pol_cen_dom"/>
</dbReference>
<evidence type="ECO:0000256" key="4">
    <source>
        <dbReference type="ARBA" id="ARBA00022664"/>
    </source>
</evidence>
<keyword evidence="6 13" id="KW-0479">Metal-binding</keyword>
<comment type="catalytic activity">
    <reaction evidence="11">
        <text>RNA(n) + ATP = RNA(n)-3'-adenine ribonucleotide + diphosphate</text>
        <dbReference type="Rhea" id="RHEA:11332"/>
        <dbReference type="Rhea" id="RHEA-COMP:14527"/>
        <dbReference type="Rhea" id="RHEA-COMP:17347"/>
        <dbReference type="ChEBI" id="CHEBI:30616"/>
        <dbReference type="ChEBI" id="CHEBI:33019"/>
        <dbReference type="ChEBI" id="CHEBI:140395"/>
        <dbReference type="ChEBI" id="CHEBI:173115"/>
        <dbReference type="EC" id="2.7.7.19"/>
    </reaction>
</comment>
<dbReference type="EC" id="2.7.7.19" evidence="11"/>
<feature type="binding site" evidence="13">
    <location>
        <position position="100"/>
    </location>
    <ligand>
        <name>Mg(2+)</name>
        <dbReference type="ChEBI" id="CHEBI:18420"/>
        <label>1</label>
        <note>catalytic</note>
    </ligand>
</feature>
<dbReference type="InterPro" id="IPR043519">
    <property type="entry name" value="NT_sf"/>
</dbReference>
<dbReference type="InterPro" id="IPR007010">
    <property type="entry name" value="PolA_pol_RNA-bd_dom"/>
</dbReference>
<feature type="binding site" evidence="12">
    <location>
        <begin position="236"/>
        <end position="237"/>
    </location>
    <ligand>
        <name>ATP</name>
        <dbReference type="ChEBI" id="CHEBI:30616"/>
    </ligand>
</feature>
<keyword evidence="8 11" id="KW-0067">ATP-binding</keyword>
<evidence type="ECO:0000256" key="14">
    <source>
        <dbReference type="SAM" id="MobiDB-lite"/>
    </source>
</evidence>
<dbReference type="Proteomes" id="UP000308549">
    <property type="component" value="Unassembled WGS sequence"/>
</dbReference>
<dbReference type="PANTHER" id="PTHR10682">
    <property type="entry name" value="POLY A POLYMERASE"/>
    <property type="match status" value="1"/>
</dbReference>
<evidence type="ECO:0000256" key="6">
    <source>
        <dbReference type="ARBA" id="ARBA00022723"/>
    </source>
</evidence>
<comment type="subcellular location">
    <subcellularLocation>
        <location evidence="2 11">Nucleus</location>
    </subcellularLocation>
</comment>
<evidence type="ECO:0000256" key="8">
    <source>
        <dbReference type="ARBA" id="ARBA00022840"/>
    </source>
</evidence>
<reference evidence="18 19" key="1">
    <citation type="submission" date="2017-03" db="EMBL/GenBank/DDBJ databases">
        <title>Genomes of endolithic fungi from Antarctica.</title>
        <authorList>
            <person name="Coleine C."/>
            <person name="Masonjones S."/>
            <person name="Stajich J.E."/>
        </authorList>
    </citation>
    <scope>NUCLEOTIDE SEQUENCE [LARGE SCALE GENOMIC DNA]</scope>
    <source>
        <strain evidence="18 19">CCFEE 6315</strain>
    </source>
</reference>
<dbReference type="AlphaFoldDB" id="A0A4U0TP12"/>
<evidence type="ECO:0000256" key="9">
    <source>
        <dbReference type="ARBA" id="ARBA00022842"/>
    </source>
</evidence>
<protein>
    <recommendedName>
        <fullName evidence="11">Poly(A) polymerase</fullName>
        <ecNumber evidence="11">2.7.7.19</ecNumber>
    </recommendedName>
</protein>
<feature type="binding site" evidence="12">
    <location>
        <begin position="100"/>
        <end position="102"/>
    </location>
    <ligand>
        <name>ATP</name>
        <dbReference type="ChEBI" id="CHEBI:30616"/>
    </ligand>
</feature>
<evidence type="ECO:0000256" key="12">
    <source>
        <dbReference type="PIRSR" id="PIRSR018425-1"/>
    </source>
</evidence>
<comment type="cofactor">
    <cofactor evidence="1">
        <name>Mn(2+)</name>
        <dbReference type="ChEBI" id="CHEBI:29035"/>
    </cofactor>
</comment>
<dbReference type="FunFam" id="3.30.460.10:FF:000002">
    <property type="entry name" value="Poly(A) polymerase alpha, putative"/>
    <property type="match status" value="1"/>
</dbReference>
<feature type="compositionally biased region" description="Polar residues" evidence="14">
    <location>
        <begin position="574"/>
        <end position="591"/>
    </location>
</feature>